<dbReference type="RefSeq" id="XP_014154079.1">
    <property type="nucleotide sequence ID" value="XM_014298604.1"/>
</dbReference>
<dbReference type="Proteomes" id="UP000054560">
    <property type="component" value="Unassembled WGS sequence"/>
</dbReference>
<dbReference type="EMBL" id="KQ242188">
    <property type="protein sequence ID" value="KNC80177.1"/>
    <property type="molecule type" value="Genomic_DNA"/>
</dbReference>
<proteinExistence type="predicted"/>
<protein>
    <submittedName>
        <fullName evidence="2">Uncharacterized protein</fullName>
    </submittedName>
</protein>
<evidence type="ECO:0000313" key="2">
    <source>
        <dbReference type="EMBL" id="KNC80177.1"/>
    </source>
</evidence>
<evidence type="ECO:0000256" key="1">
    <source>
        <dbReference type="SAM" id="MobiDB-lite"/>
    </source>
</evidence>
<feature type="compositionally biased region" description="Polar residues" evidence="1">
    <location>
        <begin position="35"/>
        <end position="47"/>
    </location>
</feature>
<reference evidence="2 3" key="1">
    <citation type="submission" date="2011-02" db="EMBL/GenBank/DDBJ databases">
        <title>The Genome Sequence of Sphaeroforma arctica JP610.</title>
        <authorList>
            <consortium name="The Broad Institute Genome Sequencing Platform"/>
            <person name="Russ C."/>
            <person name="Cuomo C."/>
            <person name="Young S.K."/>
            <person name="Zeng Q."/>
            <person name="Gargeya S."/>
            <person name="Alvarado L."/>
            <person name="Berlin A."/>
            <person name="Chapman S.B."/>
            <person name="Chen Z."/>
            <person name="Freedman E."/>
            <person name="Gellesch M."/>
            <person name="Goldberg J."/>
            <person name="Griggs A."/>
            <person name="Gujja S."/>
            <person name="Heilman E."/>
            <person name="Heiman D."/>
            <person name="Howarth C."/>
            <person name="Mehta T."/>
            <person name="Neiman D."/>
            <person name="Pearson M."/>
            <person name="Roberts A."/>
            <person name="Saif S."/>
            <person name="Shea T."/>
            <person name="Shenoy N."/>
            <person name="Sisk P."/>
            <person name="Stolte C."/>
            <person name="Sykes S."/>
            <person name="White J."/>
            <person name="Yandava C."/>
            <person name="Burger G."/>
            <person name="Gray M.W."/>
            <person name="Holland P.W.H."/>
            <person name="King N."/>
            <person name="Lang F.B.F."/>
            <person name="Roger A.J."/>
            <person name="Ruiz-Trillo I."/>
            <person name="Haas B."/>
            <person name="Nusbaum C."/>
            <person name="Birren B."/>
        </authorList>
    </citation>
    <scope>NUCLEOTIDE SEQUENCE [LARGE SCALE GENOMIC DNA]</scope>
    <source>
        <strain evidence="2 3">JP610</strain>
    </source>
</reference>
<keyword evidence="3" id="KW-1185">Reference proteome</keyword>
<name>A0A0L0FTP8_9EUKA</name>
<dbReference type="GeneID" id="25907960"/>
<feature type="region of interest" description="Disordered" evidence="1">
    <location>
        <begin position="1"/>
        <end position="49"/>
    </location>
</feature>
<dbReference type="AlphaFoldDB" id="A0A0L0FTP8"/>
<sequence>PPLPSPHIPVDAMSTTAFDGSYHTDTDDPFDSPRSPRSTGSHSSVTTFDDGLSFPVDLSKYTAHFIFPNTPFLSARSATTGDLTIITPLELLDLANFDGYYSLCFKLC</sequence>
<organism evidence="2 3">
    <name type="scientific">Sphaeroforma arctica JP610</name>
    <dbReference type="NCBI Taxonomy" id="667725"/>
    <lineage>
        <taxon>Eukaryota</taxon>
        <taxon>Ichthyosporea</taxon>
        <taxon>Ichthyophonida</taxon>
        <taxon>Sphaeroforma</taxon>
    </lineage>
</organism>
<accession>A0A0L0FTP8</accession>
<gene>
    <name evidence="2" type="ORF">SARC_07456</name>
</gene>
<evidence type="ECO:0000313" key="3">
    <source>
        <dbReference type="Proteomes" id="UP000054560"/>
    </source>
</evidence>
<feature type="non-terminal residue" evidence="2">
    <location>
        <position position="1"/>
    </location>
</feature>